<proteinExistence type="predicted"/>
<dbReference type="Proteomes" id="UP000758701">
    <property type="component" value="Unassembled WGS sequence"/>
</dbReference>
<evidence type="ECO:0008006" key="3">
    <source>
        <dbReference type="Google" id="ProtNLM"/>
    </source>
</evidence>
<gene>
    <name evidence="1" type="ORF">KVH32_34415</name>
</gene>
<accession>A0ABS7WE37</accession>
<name>A0ABS7WE37_STROV</name>
<dbReference type="RefSeq" id="WP_224310518.1">
    <property type="nucleotide sequence ID" value="NZ_JAHSST010000039.1"/>
</dbReference>
<keyword evidence="2" id="KW-1185">Reference proteome</keyword>
<evidence type="ECO:0000313" key="1">
    <source>
        <dbReference type="EMBL" id="MBZ6156216.1"/>
    </source>
</evidence>
<protein>
    <recommendedName>
        <fullName evidence="3">DUF2470 domain-containing protein</fullName>
    </recommendedName>
</protein>
<evidence type="ECO:0000313" key="2">
    <source>
        <dbReference type="Proteomes" id="UP000758701"/>
    </source>
</evidence>
<sequence>MITDVRPVHLADVERRARAAVADRLQHAVADTSLTVTRDPEHDDAVLLYVDSGGSALVCNQALHLGAGYTCELLPSPGGPGRLMRIRSGDAVDSELFRRALALFRSFAQTSYEPGLSAGVMPVLRELLPPEPSYLTRLERFVRQNEERLERLYDRFGTGSEHATTGRYALVRQPEGLIVIEQLDIARYDVFAAFDGEIEDRYLTDIARAWGVRV</sequence>
<reference evidence="1 2" key="1">
    <citation type="submission" date="2021-06" db="EMBL/GenBank/DDBJ databases">
        <title>Ecological speciation of a Streptomyces species isolated from different habitats and geographic origins.</title>
        <authorList>
            <person name="Wang J."/>
        </authorList>
    </citation>
    <scope>NUCLEOTIDE SEQUENCE [LARGE SCALE GENOMIC DNA]</scope>
    <source>
        <strain evidence="1 2">FXJ8.012</strain>
    </source>
</reference>
<organism evidence="1 2">
    <name type="scientific">Streptomyces olivaceus</name>
    <dbReference type="NCBI Taxonomy" id="47716"/>
    <lineage>
        <taxon>Bacteria</taxon>
        <taxon>Bacillati</taxon>
        <taxon>Actinomycetota</taxon>
        <taxon>Actinomycetes</taxon>
        <taxon>Kitasatosporales</taxon>
        <taxon>Streptomycetaceae</taxon>
        <taxon>Streptomyces</taxon>
    </lineage>
</organism>
<dbReference type="EMBL" id="JAHSTP010000025">
    <property type="protein sequence ID" value="MBZ6156216.1"/>
    <property type="molecule type" value="Genomic_DNA"/>
</dbReference>
<comment type="caution">
    <text evidence="1">The sequence shown here is derived from an EMBL/GenBank/DDBJ whole genome shotgun (WGS) entry which is preliminary data.</text>
</comment>